<reference evidence="2 3" key="1">
    <citation type="submission" date="2014-04" db="EMBL/GenBank/DDBJ databases">
        <title>A comprehensive comparison of genomes of Erythrobacter spp. strains.</title>
        <authorList>
            <person name="Zheng Q."/>
        </authorList>
    </citation>
    <scope>NUCLEOTIDE SEQUENCE [LARGE SCALE GENOMIC DNA]</scope>
    <source>
        <strain evidence="2 3">DSM 6997</strain>
    </source>
</reference>
<feature type="transmembrane region" description="Helical" evidence="1">
    <location>
        <begin position="228"/>
        <end position="245"/>
    </location>
</feature>
<dbReference type="STRING" id="1044.EH31_03670"/>
<comment type="caution">
    <text evidence="2">The sequence shown here is derived from an EMBL/GenBank/DDBJ whole genome shotgun (WGS) entry which is preliminary data.</text>
</comment>
<feature type="transmembrane region" description="Helical" evidence="1">
    <location>
        <begin position="162"/>
        <end position="181"/>
    </location>
</feature>
<keyword evidence="1" id="KW-0812">Transmembrane</keyword>
<keyword evidence="1" id="KW-1133">Transmembrane helix</keyword>
<dbReference type="eggNOG" id="ENOG502ZS6S">
    <property type="taxonomic scope" value="Bacteria"/>
</dbReference>
<dbReference type="EMBL" id="JMIW01000001">
    <property type="protein sequence ID" value="KEO91782.1"/>
    <property type="molecule type" value="Genomic_DNA"/>
</dbReference>
<keyword evidence="3" id="KW-1185">Reference proteome</keyword>
<evidence type="ECO:0000313" key="3">
    <source>
        <dbReference type="Proteomes" id="UP000027647"/>
    </source>
</evidence>
<gene>
    <name evidence="2" type="ORF">EH31_03670</name>
</gene>
<accession>A0A074N1I5</accession>
<feature type="transmembrane region" description="Helical" evidence="1">
    <location>
        <begin position="251"/>
        <end position="269"/>
    </location>
</feature>
<sequence length="275" mass="28077">METRQDHSGIIARWHAGLPLMLPALAGIAYLVAAGAPGSFAIVNAGALAVGLALIALVRFPASSRARIVVLFALCSILAIPLTFGPWIDGISRWIAVGGFTLHTGFLAAPLLVRIAAGEIGSGPWFLLAAILLAFAQPDFATCLALSCGALTIAISNRNGTMLAVTVLGFAASIGASFAAPLPPQTFVERILPELWVSSPLAASALALSLIAAAGALLATARIALPQRLALLGCMTGFVIAAFLGDYPYPLIGYGAASLLGFAIALITPRPAARS</sequence>
<feature type="transmembrane region" description="Helical" evidence="1">
    <location>
        <begin position="68"/>
        <end position="87"/>
    </location>
</feature>
<feature type="transmembrane region" description="Helical" evidence="1">
    <location>
        <begin position="125"/>
        <end position="155"/>
    </location>
</feature>
<evidence type="ECO:0008006" key="4">
    <source>
        <dbReference type="Google" id="ProtNLM"/>
    </source>
</evidence>
<evidence type="ECO:0000256" key="1">
    <source>
        <dbReference type="SAM" id="Phobius"/>
    </source>
</evidence>
<dbReference type="Proteomes" id="UP000027647">
    <property type="component" value="Unassembled WGS sequence"/>
</dbReference>
<protein>
    <recommendedName>
        <fullName evidence="4">Peptidoglycan polymerase</fullName>
    </recommendedName>
</protein>
<feature type="transmembrane region" description="Helical" evidence="1">
    <location>
        <begin position="94"/>
        <end position="113"/>
    </location>
</feature>
<dbReference type="AlphaFoldDB" id="A0A074N1I5"/>
<proteinExistence type="predicted"/>
<feature type="transmembrane region" description="Helical" evidence="1">
    <location>
        <begin position="12"/>
        <end position="33"/>
    </location>
</feature>
<keyword evidence="1" id="KW-0472">Membrane</keyword>
<feature type="transmembrane region" description="Helical" evidence="1">
    <location>
        <begin position="40"/>
        <end position="62"/>
    </location>
</feature>
<dbReference type="OrthoDB" id="5520726at2"/>
<dbReference type="RefSeq" id="WP_034958122.1">
    <property type="nucleotide sequence ID" value="NZ_JMIW01000001.1"/>
</dbReference>
<organism evidence="2 3">
    <name type="scientific">Erythrobacter longus</name>
    <dbReference type="NCBI Taxonomy" id="1044"/>
    <lineage>
        <taxon>Bacteria</taxon>
        <taxon>Pseudomonadati</taxon>
        <taxon>Pseudomonadota</taxon>
        <taxon>Alphaproteobacteria</taxon>
        <taxon>Sphingomonadales</taxon>
        <taxon>Erythrobacteraceae</taxon>
        <taxon>Erythrobacter/Porphyrobacter group</taxon>
        <taxon>Erythrobacter</taxon>
    </lineage>
</organism>
<evidence type="ECO:0000313" key="2">
    <source>
        <dbReference type="EMBL" id="KEO91782.1"/>
    </source>
</evidence>
<name>A0A074N1I5_ERYLO</name>
<feature type="transmembrane region" description="Helical" evidence="1">
    <location>
        <begin position="201"/>
        <end position="221"/>
    </location>
</feature>